<dbReference type="UniPathway" id="UPA00916">
    <property type="reaction ID" value="UER00889"/>
</dbReference>
<keyword evidence="8 9" id="KW-0119">Carbohydrate metabolism</keyword>
<dbReference type="HAMAP" id="MF_01987">
    <property type="entry name" value="Ribokinase"/>
    <property type="match status" value="1"/>
</dbReference>
<dbReference type="CDD" id="cd01174">
    <property type="entry name" value="ribokinase"/>
    <property type="match status" value="1"/>
</dbReference>
<dbReference type="RefSeq" id="WP_167838620.1">
    <property type="nucleotide sequence ID" value="NZ_CP047616.1"/>
</dbReference>
<feature type="binding site" evidence="9">
    <location>
        <position position="280"/>
    </location>
    <ligand>
        <name>K(+)</name>
        <dbReference type="ChEBI" id="CHEBI:29103"/>
    </ligand>
</feature>
<evidence type="ECO:0000256" key="7">
    <source>
        <dbReference type="ARBA" id="ARBA00022958"/>
    </source>
</evidence>
<dbReference type="GO" id="GO:0019303">
    <property type="term" value="P:D-ribose catabolic process"/>
    <property type="evidence" value="ECO:0007669"/>
    <property type="project" value="UniProtKB-UniRule"/>
</dbReference>
<evidence type="ECO:0000256" key="9">
    <source>
        <dbReference type="HAMAP-Rule" id="MF_01987"/>
    </source>
</evidence>
<dbReference type="GO" id="GO:0004747">
    <property type="term" value="F:ribokinase activity"/>
    <property type="evidence" value="ECO:0007669"/>
    <property type="project" value="UniProtKB-UniRule"/>
</dbReference>
<keyword evidence="7 9" id="KW-0630">Potassium</keyword>
<feature type="binding site" evidence="9">
    <location>
        <begin position="218"/>
        <end position="223"/>
    </location>
    <ligand>
        <name>ATP</name>
        <dbReference type="ChEBI" id="CHEBI:30616"/>
    </ligand>
</feature>
<keyword evidence="9" id="KW-0963">Cytoplasm</keyword>
<evidence type="ECO:0000256" key="6">
    <source>
        <dbReference type="ARBA" id="ARBA00022842"/>
    </source>
</evidence>
<feature type="binding site" evidence="9">
    <location>
        <begin position="249"/>
        <end position="250"/>
    </location>
    <ligand>
        <name>ATP</name>
        <dbReference type="ChEBI" id="CHEBI:30616"/>
    </ligand>
</feature>
<feature type="binding site" evidence="9">
    <location>
        <begin position="39"/>
        <end position="43"/>
    </location>
    <ligand>
        <name>substrate</name>
    </ligand>
</feature>
<sequence>MTQVVVLGSLNMDLVTTVDRLPQIGETIFAKRLDYFIGGKGANQAVAASRVGGNVTMLGKVGKDTFGERIIHHLQQETLEVAAIVTEDQQSTGIANVFKLPKDNCIMVVPGANACVDEAYVKQNAATIETATVLLMQLETPIEAVKKAVSIAKAAGVTTILNPAPFSEEVKELLTEVEYITPNELEFQGLLPNDLKALSFEAAMLEFSTRFQTRLIVTRGSKGVSFVEKGKVVTIPTRKAKVVDTTGAGDTFNGILATQLSKGETLETAIELATKGATLSTTKFGAQTGMPTLNELEKLKNL</sequence>
<dbReference type="Gene3D" id="3.40.1190.20">
    <property type="match status" value="1"/>
</dbReference>
<feature type="binding site" evidence="9">
    <location>
        <position position="285"/>
    </location>
    <ligand>
        <name>K(+)</name>
        <dbReference type="ChEBI" id="CHEBI:29103"/>
    </ligand>
</feature>
<feature type="active site" description="Proton acceptor" evidence="9">
    <location>
        <position position="250"/>
    </location>
</feature>
<dbReference type="InterPro" id="IPR011611">
    <property type="entry name" value="PfkB_dom"/>
</dbReference>
<evidence type="ECO:0000256" key="10">
    <source>
        <dbReference type="NCBIfam" id="TIGR02152"/>
    </source>
</evidence>
<feature type="binding site" evidence="9">
    <location>
        <position position="183"/>
    </location>
    <ligand>
        <name>ATP</name>
        <dbReference type="ChEBI" id="CHEBI:30616"/>
    </ligand>
</feature>
<dbReference type="PANTHER" id="PTHR10584">
    <property type="entry name" value="SUGAR KINASE"/>
    <property type="match status" value="1"/>
</dbReference>
<comment type="similarity">
    <text evidence="9">Belongs to the carbohydrate kinase PfkB family. Ribokinase subfamily.</text>
</comment>
<dbReference type="GO" id="GO:0005524">
    <property type="term" value="F:ATP binding"/>
    <property type="evidence" value="ECO:0007669"/>
    <property type="project" value="UniProtKB-UniRule"/>
</dbReference>
<comment type="subcellular location">
    <subcellularLocation>
        <location evidence="9">Cytoplasm</location>
    </subcellularLocation>
</comment>
<comment type="caution">
    <text evidence="9">Lacks conserved residue(s) required for the propagation of feature annotation.</text>
</comment>
<feature type="binding site" evidence="9">
    <location>
        <position position="139"/>
    </location>
    <ligand>
        <name>substrate</name>
    </ligand>
</feature>
<dbReference type="InterPro" id="IPR011877">
    <property type="entry name" value="Ribokinase"/>
</dbReference>
<comment type="activity regulation">
    <text evidence="9">Activated by a monovalent cation that binds near, but not in, the active site. The most likely occupant of the site in vivo is potassium. Ion binding induces a conformational change that may alter substrate affinity.</text>
</comment>
<evidence type="ECO:0000256" key="5">
    <source>
        <dbReference type="ARBA" id="ARBA00022840"/>
    </source>
</evidence>
<evidence type="ECO:0000256" key="2">
    <source>
        <dbReference type="ARBA" id="ARBA00022723"/>
    </source>
</evidence>
<feature type="binding site" evidence="9">
    <location>
        <position position="250"/>
    </location>
    <ligand>
        <name>substrate</name>
    </ligand>
</feature>
<dbReference type="SUPFAM" id="SSF53613">
    <property type="entry name" value="Ribokinase-like"/>
    <property type="match status" value="1"/>
</dbReference>
<dbReference type="EC" id="2.7.1.15" evidence="9 10"/>
<dbReference type="InterPro" id="IPR029056">
    <property type="entry name" value="Ribokinase-like"/>
</dbReference>
<dbReference type="InterPro" id="IPR002139">
    <property type="entry name" value="Ribo/fructo_kinase"/>
</dbReference>
<evidence type="ECO:0000256" key="1">
    <source>
        <dbReference type="ARBA" id="ARBA00022679"/>
    </source>
</evidence>
<name>A0A6H0UCQ8_9LACT</name>
<feature type="binding site" evidence="9">
    <location>
        <position position="244"/>
    </location>
    <ligand>
        <name>K(+)</name>
        <dbReference type="ChEBI" id="CHEBI:29103"/>
    </ligand>
</feature>
<dbReference type="EMBL" id="CP047616">
    <property type="protein sequence ID" value="QIW53572.1"/>
    <property type="molecule type" value="Genomic_DNA"/>
</dbReference>
<comment type="function">
    <text evidence="9">Catalyzes the phosphorylation of ribose at O-5 in a reaction requiring ATP and magnesium. The resulting D-ribose-5-phosphate can then be used either for sythesis of nucleotides, histidine, and tryptophan, or as a component of the pentose phosphate pathway.</text>
</comment>
<keyword evidence="3 9" id="KW-0547">Nucleotide-binding</keyword>
<organism evidence="12 13">
    <name type="scientific">Pseudolactococcus raffinolactis</name>
    <dbReference type="NCBI Taxonomy" id="1366"/>
    <lineage>
        <taxon>Bacteria</taxon>
        <taxon>Bacillati</taxon>
        <taxon>Bacillota</taxon>
        <taxon>Bacilli</taxon>
        <taxon>Lactobacillales</taxon>
        <taxon>Streptococcaceae</taxon>
        <taxon>Pseudolactococcus</taxon>
    </lineage>
</organism>
<keyword evidence="6 9" id="KW-0460">Magnesium</keyword>
<comment type="pathway">
    <text evidence="9">Carbohydrate metabolism; D-ribose degradation; D-ribose 5-phosphate from beta-D-ribopyranose: step 2/2.</text>
</comment>
<protein>
    <recommendedName>
        <fullName evidence="9 10">Ribokinase</fullName>
        <shortName evidence="9">RK</shortName>
        <ecNumber evidence="9 10">2.7.1.15</ecNumber>
    </recommendedName>
</protein>
<dbReference type="PANTHER" id="PTHR10584:SF166">
    <property type="entry name" value="RIBOKINASE"/>
    <property type="match status" value="1"/>
</dbReference>
<comment type="cofactor">
    <cofactor evidence="9">
        <name>Mg(2+)</name>
        <dbReference type="ChEBI" id="CHEBI:18420"/>
    </cofactor>
    <text evidence="9">Requires a divalent cation, most likely magnesium in vivo, as an electrophilic catalyst to aid phosphoryl group transfer. It is the chelate of the metal and the nucleotide that is the actual substrate.</text>
</comment>
<keyword evidence="2 9" id="KW-0479">Metal-binding</keyword>
<comment type="subunit">
    <text evidence="9">Homodimer.</text>
</comment>
<keyword evidence="5 9" id="KW-0067">ATP-binding</keyword>
<dbReference type="Pfam" id="PF00294">
    <property type="entry name" value="PfkB"/>
    <property type="match status" value="1"/>
</dbReference>
<gene>
    <name evidence="9 12" type="primary">rbsK</name>
    <name evidence="12" type="ORF">GU336_05130</name>
</gene>
<dbReference type="AlphaFoldDB" id="A0A6H0UCQ8"/>
<evidence type="ECO:0000256" key="8">
    <source>
        <dbReference type="ARBA" id="ARBA00023277"/>
    </source>
</evidence>
<dbReference type="NCBIfam" id="TIGR02152">
    <property type="entry name" value="D_ribokin_bact"/>
    <property type="match status" value="1"/>
</dbReference>
<keyword evidence="4 9" id="KW-0418">Kinase</keyword>
<reference evidence="12 13" key="1">
    <citation type="submission" date="2019-12" db="EMBL/GenBank/DDBJ databases">
        <title>Whole genome sequences of Lactococcus raffinolactis strains isolated from sewage.</title>
        <authorList>
            <person name="Ybazeta G."/>
            <person name="Ross M."/>
            <person name="Brabant-Kirwan D."/>
            <person name="Saleh M."/>
            <person name="Dillon J.A."/>
            <person name="Splinter K."/>
            <person name="Nokhbeh R."/>
        </authorList>
    </citation>
    <scope>NUCLEOTIDE SEQUENCE [LARGE SCALE GENOMIC DNA]</scope>
    <source>
        <strain evidence="12 13">Lr_19_5</strain>
    </source>
</reference>
<dbReference type="GO" id="GO:0046872">
    <property type="term" value="F:metal ion binding"/>
    <property type="evidence" value="ECO:0007669"/>
    <property type="project" value="UniProtKB-KW"/>
</dbReference>
<proteinExistence type="inferred from homology"/>
<feature type="binding site" evidence="9">
    <location>
        <begin position="11"/>
        <end position="13"/>
    </location>
    <ligand>
        <name>substrate</name>
    </ligand>
</feature>
<feature type="binding site" evidence="9">
    <location>
        <position position="283"/>
    </location>
    <ligand>
        <name>K(+)</name>
        <dbReference type="ChEBI" id="CHEBI:29103"/>
    </ligand>
</feature>
<feature type="binding site" evidence="9">
    <location>
        <position position="246"/>
    </location>
    <ligand>
        <name>K(+)</name>
        <dbReference type="ChEBI" id="CHEBI:29103"/>
    </ligand>
</feature>
<comment type="catalytic activity">
    <reaction evidence="9">
        <text>D-ribose + ATP = D-ribose 5-phosphate + ADP + H(+)</text>
        <dbReference type="Rhea" id="RHEA:13697"/>
        <dbReference type="ChEBI" id="CHEBI:15378"/>
        <dbReference type="ChEBI" id="CHEBI:30616"/>
        <dbReference type="ChEBI" id="CHEBI:47013"/>
        <dbReference type="ChEBI" id="CHEBI:78346"/>
        <dbReference type="ChEBI" id="CHEBI:456216"/>
        <dbReference type="EC" id="2.7.1.15"/>
    </reaction>
</comment>
<keyword evidence="1 9" id="KW-0808">Transferase</keyword>
<accession>A0A6H0UCQ8</accession>
<dbReference type="PRINTS" id="PR00990">
    <property type="entry name" value="RIBOKINASE"/>
</dbReference>
<evidence type="ECO:0000256" key="4">
    <source>
        <dbReference type="ARBA" id="ARBA00022777"/>
    </source>
</evidence>
<dbReference type="Proteomes" id="UP000501945">
    <property type="component" value="Chromosome"/>
</dbReference>
<evidence type="ECO:0000259" key="11">
    <source>
        <dbReference type="Pfam" id="PF00294"/>
    </source>
</evidence>
<dbReference type="GO" id="GO:0005829">
    <property type="term" value="C:cytosol"/>
    <property type="evidence" value="ECO:0007669"/>
    <property type="project" value="TreeGrafter"/>
</dbReference>
<evidence type="ECO:0000313" key="12">
    <source>
        <dbReference type="EMBL" id="QIW53572.1"/>
    </source>
</evidence>
<evidence type="ECO:0000313" key="13">
    <source>
        <dbReference type="Proteomes" id="UP000501945"/>
    </source>
</evidence>
<evidence type="ECO:0000256" key="3">
    <source>
        <dbReference type="ARBA" id="ARBA00022741"/>
    </source>
</evidence>
<feature type="domain" description="Carbohydrate kinase PfkB" evidence="11">
    <location>
        <begin position="1"/>
        <end position="292"/>
    </location>
</feature>